<organism evidence="2 3">
    <name type="scientific">Rahnella laticis</name>
    <dbReference type="NCBI Taxonomy" id="2787622"/>
    <lineage>
        <taxon>Bacteria</taxon>
        <taxon>Pseudomonadati</taxon>
        <taxon>Pseudomonadota</taxon>
        <taxon>Gammaproteobacteria</taxon>
        <taxon>Enterobacterales</taxon>
        <taxon>Yersiniaceae</taxon>
        <taxon>Rahnella</taxon>
    </lineage>
</organism>
<name>A0ABS0E0V8_9GAMM</name>
<sequence>MKWMFALASALMVSLLAMWMVTHAHENRPSELVFNRKDFQNQNLQLGYYDLLAERRELYDPHFENRSGTLLMTLTSPDDNHFVAKGKLIKREDVRKGMAFNYQPIFNSNPGGGLIVNNSLKYMTTNVVSVTTLKIDNTELLIAHNGLILYSE</sequence>
<evidence type="ECO:0008006" key="4">
    <source>
        <dbReference type="Google" id="ProtNLM"/>
    </source>
</evidence>
<reference evidence="2 3" key="1">
    <citation type="submission" date="2020-11" db="EMBL/GenBank/DDBJ databases">
        <title>Taxonomic investigation of Rahnella strains.</title>
        <authorList>
            <person name="Lee S.D."/>
        </authorList>
    </citation>
    <scope>NUCLEOTIDE SEQUENCE [LARGE SCALE GENOMIC DNA]</scope>
    <source>
        <strain evidence="2 3">SAP-17</strain>
    </source>
</reference>
<dbReference type="RefSeq" id="WP_195813017.1">
    <property type="nucleotide sequence ID" value="NZ_JADOBI010000002.1"/>
</dbReference>
<evidence type="ECO:0000313" key="2">
    <source>
        <dbReference type="EMBL" id="MBF7978456.1"/>
    </source>
</evidence>
<dbReference type="EMBL" id="JADOBI010000002">
    <property type="protein sequence ID" value="MBF7978456.1"/>
    <property type="molecule type" value="Genomic_DNA"/>
</dbReference>
<evidence type="ECO:0000256" key="1">
    <source>
        <dbReference type="SAM" id="SignalP"/>
    </source>
</evidence>
<comment type="caution">
    <text evidence="2">The sequence shown here is derived from an EMBL/GenBank/DDBJ whole genome shotgun (WGS) entry which is preliminary data.</text>
</comment>
<evidence type="ECO:0000313" key="3">
    <source>
        <dbReference type="Proteomes" id="UP000636811"/>
    </source>
</evidence>
<accession>A0ABS0E0V8</accession>
<keyword evidence="3" id="KW-1185">Reference proteome</keyword>
<protein>
    <recommendedName>
        <fullName evidence="4">LPS export ABC transporter periplasmic protein LptC</fullName>
    </recommendedName>
</protein>
<gene>
    <name evidence="2" type="ORF">IV433_03425</name>
</gene>
<dbReference type="Proteomes" id="UP000636811">
    <property type="component" value="Unassembled WGS sequence"/>
</dbReference>
<keyword evidence="1" id="KW-0732">Signal</keyword>
<feature type="chain" id="PRO_5046856472" description="LPS export ABC transporter periplasmic protein LptC" evidence="1">
    <location>
        <begin position="25"/>
        <end position="152"/>
    </location>
</feature>
<proteinExistence type="predicted"/>
<feature type="signal peptide" evidence="1">
    <location>
        <begin position="1"/>
        <end position="24"/>
    </location>
</feature>